<reference evidence="3 4" key="1">
    <citation type="submission" date="2018-02" db="EMBL/GenBank/DDBJ databases">
        <title>Genome sequence of the basidiomycete white-rot fungus Phlebia centrifuga.</title>
        <authorList>
            <person name="Granchi Z."/>
            <person name="Peng M."/>
            <person name="de Vries R.P."/>
            <person name="Hilden K."/>
            <person name="Makela M.R."/>
            <person name="Grigoriev I."/>
            <person name="Riley R."/>
        </authorList>
    </citation>
    <scope>NUCLEOTIDE SEQUENCE [LARGE SCALE GENOMIC DNA]</scope>
    <source>
        <strain evidence="3 4">FBCC195</strain>
    </source>
</reference>
<dbReference type="OrthoDB" id="2550114at2759"/>
<dbReference type="PANTHER" id="PTHR39605">
    <property type="entry name" value="MAJOR FACILITATOR SUPERFAMILY (MFS) PROFILE DOMAIN-CONTAINING PROTEIN"/>
    <property type="match status" value="1"/>
</dbReference>
<dbReference type="AlphaFoldDB" id="A0A2R6NV29"/>
<dbReference type="EMBL" id="MLYV02000798">
    <property type="protein sequence ID" value="PSR77342.1"/>
    <property type="molecule type" value="Genomic_DNA"/>
</dbReference>
<keyword evidence="2" id="KW-0472">Membrane</keyword>
<keyword evidence="4" id="KW-1185">Reference proteome</keyword>
<dbReference type="STRING" id="98765.A0A2R6NV29"/>
<dbReference type="PANTHER" id="PTHR39605:SF1">
    <property type="entry name" value="MAJOR FACILITATOR SUPERFAMILY (MFS) PROFILE DOMAIN-CONTAINING PROTEIN"/>
    <property type="match status" value="1"/>
</dbReference>
<feature type="transmembrane region" description="Helical" evidence="2">
    <location>
        <begin position="85"/>
        <end position="105"/>
    </location>
</feature>
<protein>
    <recommendedName>
        <fullName evidence="5">Transmembrane protein</fullName>
    </recommendedName>
</protein>
<evidence type="ECO:0000313" key="4">
    <source>
        <dbReference type="Proteomes" id="UP000186601"/>
    </source>
</evidence>
<accession>A0A2R6NV29</accession>
<evidence type="ECO:0008006" key="5">
    <source>
        <dbReference type="Google" id="ProtNLM"/>
    </source>
</evidence>
<keyword evidence="2" id="KW-1133">Transmembrane helix</keyword>
<comment type="caution">
    <text evidence="3">The sequence shown here is derived from an EMBL/GenBank/DDBJ whole genome shotgun (WGS) entry which is preliminary data.</text>
</comment>
<feature type="transmembrane region" description="Helical" evidence="2">
    <location>
        <begin position="143"/>
        <end position="165"/>
    </location>
</feature>
<gene>
    <name evidence="3" type="ORF">PHLCEN_2v7943</name>
</gene>
<evidence type="ECO:0000256" key="2">
    <source>
        <dbReference type="SAM" id="Phobius"/>
    </source>
</evidence>
<dbReference type="Proteomes" id="UP000186601">
    <property type="component" value="Unassembled WGS sequence"/>
</dbReference>
<feature type="transmembrane region" description="Helical" evidence="2">
    <location>
        <begin position="42"/>
        <end position="65"/>
    </location>
</feature>
<feature type="region of interest" description="Disordered" evidence="1">
    <location>
        <begin position="1"/>
        <end position="32"/>
    </location>
</feature>
<evidence type="ECO:0000313" key="3">
    <source>
        <dbReference type="EMBL" id="PSR77342.1"/>
    </source>
</evidence>
<name>A0A2R6NV29_9APHY</name>
<sequence length="203" mass="21935">MSTEIEMDNLSKSRTVTHPVAPDEPQGGRLNRDADQTQAVTLWAYTATLLLLILAVPMIFSPSILLYTTETGTERRNALTPLESFLCLHTGILLATFALALLFNIPSSPEVPQRSAGGHPLLVALTSACGLIAFLSYNTTSVGSLAALVFLGSAVIAVWGMWTILFSGSSYISRKTGADKRTSRFLFGNKSAASVQKKEWKKQ</sequence>
<organism evidence="3 4">
    <name type="scientific">Hermanssonia centrifuga</name>
    <dbReference type="NCBI Taxonomy" id="98765"/>
    <lineage>
        <taxon>Eukaryota</taxon>
        <taxon>Fungi</taxon>
        <taxon>Dikarya</taxon>
        <taxon>Basidiomycota</taxon>
        <taxon>Agaricomycotina</taxon>
        <taxon>Agaricomycetes</taxon>
        <taxon>Polyporales</taxon>
        <taxon>Meruliaceae</taxon>
        <taxon>Hermanssonia</taxon>
    </lineage>
</organism>
<keyword evidence="2" id="KW-0812">Transmembrane</keyword>
<evidence type="ECO:0000256" key="1">
    <source>
        <dbReference type="SAM" id="MobiDB-lite"/>
    </source>
</evidence>
<feature type="transmembrane region" description="Helical" evidence="2">
    <location>
        <begin position="117"/>
        <end position="137"/>
    </location>
</feature>
<proteinExistence type="predicted"/>